<proteinExistence type="predicted"/>
<evidence type="ECO:0000313" key="1">
    <source>
        <dbReference type="EMBL" id="SVB10455.1"/>
    </source>
</evidence>
<evidence type="ECO:0008006" key="2">
    <source>
        <dbReference type="Google" id="ProtNLM"/>
    </source>
</evidence>
<dbReference type="CDD" id="cd15482">
    <property type="entry name" value="Sialidase_non-viral"/>
    <property type="match status" value="1"/>
</dbReference>
<dbReference type="EMBL" id="UINC01028808">
    <property type="protein sequence ID" value="SVB10455.1"/>
    <property type="molecule type" value="Genomic_DNA"/>
</dbReference>
<reference evidence="1" key="1">
    <citation type="submission" date="2018-05" db="EMBL/GenBank/DDBJ databases">
        <authorList>
            <person name="Lanie J.A."/>
            <person name="Ng W.-L."/>
            <person name="Kazmierczak K.M."/>
            <person name="Andrzejewski T.M."/>
            <person name="Davidsen T.M."/>
            <person name="Wayne K.J."/>
            <person name="Tettelin H."/>
            <person name="Glass J.I."/>
            <person name="Rusch D."/>
            <person name="Podicherti R."/>
            <person name="Tsui H.-C.T."/>
            <person name="Winkler M.E."/>
        </authorList>
    </citation>
    <scope>NUCLEOTIDE SEQUENCE</scope>
</reference>
<dbReference type="AlphaFoldDB" id="A0A382B9J0"/>
<protein>
    <recommendedName>
        <fullName evidence="2">Sialidase domain-containing protein</fullName>
    </recommendedName>
</protein>
<organism evidence="1">
    <name type="scientific">marine metagenome</name>
    <dbReference type="NCBI Taxonomy" id="408172"/>
    <lineage>
        <taxon>unclassified sequences</taxon>
        <taxon>metagenomes</taxon>
        <taxon>ecological metagenomes</taxon>
    </lineage>
</organism>
<dbReference type="Gene3D" id="2.120.10.10">
    <property type="match status" value="1"/>
</dbReference>
<dbReference type="SUPFAM" id="SSF50939">
    <property type="entry name" value="Sialidases"/>
    <property type="match status" value="1"/>
</dbReference>
<accession>A0A382B9J0</accession>
<sequence length="262" mass="30007">MKDSLMQFNQIKFQSLKSRTYLGSPSIVRLLDGDLLVTHDYFGQGCPRNHENEEHLTSVYRSDDNGKSWSNITHISNAYWSSLFIYHYSVYLIGVSQQYGTIIIRRSDDGGYTWTHPKDEKTGLLFKGGSYRNAPNYHCAPVPILMVEGRIYRAFEDCDPCTWGSGFQSLVISADLESDMLLANSWTISNKVPFDPQWVPSEWGELERPGWLEGNVIENPEGEIWNILRFNSIPLYDKVAIIKVNDQGRNLSFDPQTGFIDF</sequence>
<dbReference type="InterPro" id="IPR036278">
    <property type="entry name" value="Sialidase_sf"/>
</dbReference>
<name>A0A382B9J0_9ZZZZ</name>
<feature type="non-terminal residue" evidence="1">
    <location>
        <position position="262"/>
    </location>
</feature>
<gene>
    <name evidence="1" type="ORF">METZ01_LOCUS163309</name>
</gene>